<dbReference type="Proteomes" id="UP001497600">
    <property type="component" value="Chromosome F"/>
</dbReference>
<feature type="transmembrane region" description="Helical" evidence="7">
    <location>
        <begin position="35"/>
        <end position="55"/>
    </location>
</feature>
<dbReference type="PANTHER" id="PTHR16133">
    <property type="entry name" value="SOLUTE CARRIER FAMILY 39 ZINC TRANSPORTER , MEMBER 9-RELATED"/>
    <property type="match status" value="1"/>
</dbReference>
<feature type="transmembrane region" description="Helical" evidence="7">
    <location>
        <begin position="156"/>
        <end position="177"/>
    </location>
</feature>
<evidence type="ECO:0000313" key="9">
    <source>
        <dbReference type="Proteomes" id="UP001497600"/>
    </source>
</evidence>
<keyword evidence="9" id="KW-1185">Reference proteome</keyword>
<keyword evidence="6 7" id="KW-0472">Membrane</keyword>
<dbReference type="EMBL" id="OZ004258">
    <property type="protein sequence ID" value="CAK7913691.1"/>
    <property type="molecule type" value="Genomic_DNA"/>
</dbReference>
<evidence type="ECO:0000256" key="6">
    <source>
        <dbReference type="ARBA" id="ARBA00023136"/>
    </source>
</evidence>
<gene>
    <name evidence="8" type="primary">ATX2</name>
    <name evidence="8" type="ORF">CAAN4_F12948</name>
</gene>
<feature type="transmembrane region" description="Helical" evidence="7">
    <location>
        <begin position="70"/>
        <end position="89"/>
    </location>
</feature>
<evidence type="ECO:0000256" key="3">
    <source>
        <dbReference type="ARBA" id="ARBA00022692"/>
    </source>
</evidence>
<evidence type="ECO:0000256" key="2">
    <source>
        <dbReference type="ARBA" id="ARBA00004394"/>
    </source>
</evidence>
<dbReference type="InterPro" id="IPR003689">
    <property type="entry name" value="ZIP"/>
</dbReference>
<accession>A0ABP0EHE9</accession>
<dbReference type="InterPro" id="IPR045891">
    <property type="entry name" value="ZIP9"/>
</dbReference>
<keyword evidence="3 7" id="KW-0812">Transmembrane</keyword>
<evidence type="ECO:0000313" key="8">
    <source>
        <dbReference type="EMBL" id="CAK7913691.1"/>
    </source>
</evidence>
<feature type="transmembrane region" description="Helical" evidence="7">
    <location>
        <begin position="189"/>
        <end position="209"/>
    </location>
</feature>
<reference evidence="8 9" key="1">
    <citation type="submission" date="2024-01" db="EMBL/GenBank/DDBJ databases">
        <authorList>
            <consortium name="Genoscope - CEA"/>
            <person name="William W."/>
        </authorList>
    </citation>
    <scope>NUCLEOTIDE SEQUENCE [LARGE SCALE GENOMIC DNA]</scope>
    <source>
        <strain evidence="8 9">29B2s-10</strain>
    </source>
</reference>
<name>A0ABP0EHE9_9ASCO</name>
<dbReference type="PANTHER" id="PTHR16133:SF0">
    <property type="entry name" value="ZINC_IRON REGULATED TRANSPORTER-RELATED PROTEIN 102B, ISOFORM E"/>
    <property type="match status" value="1"/>
</dbReference>
<dbReference type="Pfam" id="PF02535">
    <property type="entry name" value="Zip"/>
    <property type="match status" value="1"/>
</dbReference>
<feature type="transmembrane region" description="Helical" evidence="7">
    <location>
        <begin position="221"/>
        <end position="239"/>
    </location>
</feature>
<evidence type="ECO:0000256" key="7">
    <source>
        <dbReference type="SAM" id="Phobius"/>
    </source>
</evidence>
<feature type="transmembrane region" description="Helical" evidence="7">
    <location>
        <begin position="6"/>
        <end position="28"/>
    </location>
</feature>
<organism evidence="8 9">
    <name type="scientific">[Candida] anglica</name>
    <dbReference type="NCBI Taxonomy" id="148631"/>
    <lineage>
        <taxon>Eukaryota</taxon>
        <taxon>Fungi</taxon>
        <taxon>Dikarya</taxon>
        <taxon>Ascomycota</taxon>
        <taxon>Saccharomycotina</taxon>
        <taxon>Pichiomycetes</taxon>
        <taxon>Debaryomycetaceae</taxon>
        <taxon>Kurtzmaniella</taxon>
    </lineage>
</organism>
<evidence type="ECO:0000256" key="1">
    <source>
        <dbReference type="ARBA" id="ARBA00004127"/>
    </source>
</evidence>
<protein>
    <submittedName>
        <fullName evidence="8">Metal homeostasis factor Atx2p</fullName>
    </submittedName>
</protein>
<evidence type="ECO:0000256" key="5">
    <source>
        <dbReference type="ARBA" id="ARBA00023034"/>
    </source>
</evidence>
<sequence length="290" mass="31148">MAAILEVLILTVIMGGTSFLAGLLPLMVTLSAHKISIASLLSMGILVSTSLVIVIPEGIETVLDDDSSPVNTYAIGVFLLAGFLTMYLLDHLGSISVLKGYYHVFNRHSSDADLVSFSTVVSSILSSSTTTGLVIHALVDGISLGSSFIKISNFHLVIFFSIIIHKVPTCFSLTTILIKENYNFSLIKYHSAVFALTSPITAIITYLILSFGSIGARTVGYMLLYSAGTFLYVVIHVMTETSSNDTNPLPLSQESESTIYQQESMSTEEFLASIIGMSIPVIIGGLFGDH</sequence>
<keyword evidence="4 7" id="KW-1133">Transmembrane helix</keyword>
<keyword evidence="5" id="KW-0333">Golgi apparatus</keyword>
<evidence type="ECO:0000256" key="4">
    <source>
        <dbReference type="ARBA" id="ARBA00022989"/>
    </source>
</evidence>
<feature type="transmembrane region" description="Helical" evidence="7">
    <location>
        <begin position="270"/>
        <end position="288"/>
    </location>
</feature>
<comment type="subcellular location">
    <subcellularLocation>
        <location evidence="1">Endomembrane system</location>
        <topology evidence="1">Multi-pass membrane protein</topology>
    </subcellularLocation>
    <subcellularLocation>
        <location evidence="2">Golgi apparatus membrane</location>
    </subcellularLocation>
</comment>
<proteinExistence type="predicted"/>